<evidence type="ECO:0000313" key="3">
    <source>
        <dbReference type="Proteomes" id="UP000238479"/>
    </source>
</evidence>
<dbReference type="Gramene" id="PRQ22695">
    <property type="protein sequence ID" value="PRQ22695"/>
    <property type="gene ID" value="RchiOBHm_Chr6g0253111"/>
</dbReference>
<dbReference type="EMBL" id="PDCK01000044">
    <property type="protein sequence ID" value="PRQ22695.1"/>
    <property type="molecule type" value="Genomic_DNA"/>
</dbReference>
<organism evidence="2 3">
    <name type="scientific">Rosa chinensis</name>
    <name type="common">China rose</name>
    <dbReference type="NCBI Taxonomy" id="74649"/>
    <lineage>
        <taxon>Eukaryota</taxon>
        <taxon>Viridiplantae</taxon>
        <taxon>Streptophyta</taxon>
        <taxon>Embryophyta</taxon>
        <taxon>Tracheophyta</taxon>
        <taxon>Spermatophyta</taxon>
        <taxon>Magnoliopsida</taxon>
        <taxon>eudicotyledons</taxon>
        <taxon>Gunneridae</taxon>
        <taxon>Pentapetalae</taxon>
        <taxon>rosids</taxon>
        <taxon>fabids</taxon>
        <taxon>Rosales</taxon>
        <taxon>Rosaceae</taxon>
        <taxon>Rosoideae</taxon>
        <taxon>Rosoideae incertae sedis</taxon>
        <taxon>Rosa</taxon>
    </lineage>
</organism>
<reference evidence="2 3" key="1">
    <citation type="journal article" date="2018" name="Nat. Genet.">
        <title>The Rosa genome provides new insights in the design of modern roses.</title>
        <authorList>
            <person name="Bendahmane M."/>
        </authorList>
    </citation>
    <scope>NUCLEOTIDE SEQUENCE [LARGE SCALE GENOMIC DNA]</scope>
    <source>
        <strain evidence="3">cv. Old Blush</strain>
    </source>
</reference>
<proteinExistence type="predicted"/>
<evidence type="ECO:0000256" key="1">
    <source>
        <dbReference type="SAM" id="MobiDB-lite"/>
    </source>
</evidence>
<keyword evidence="3" id="KW-1185">Reference proteome</keyword>
<comment type="caution">
    <text evidence="2">The sequence shown here is derived from an EMBL/GenBank/DDBJ whole genome shotgun (WGS) entry which is preliminary data.</text>
</comment>
<protein>
    <submittedName>
        <fullName evidence="2">Uncharacterized protein</fullName>
    </submittedName>
</protein>
<gene>
    <name evidence="2" type="ORF">RchiOBHm_Chr6g0253111</name>
</gene>
<dbReference type="Proteomes" id="UP000238479">
    <property type="component" value="Chromosome 6"/>
</dbReference>
<dbReference type="AlphaFoldDB" id="A0A2P6PL87"/>
<accession>A0A2P6PL87</accession>
<evidence type="ECO:0000313" key="2">
    <source>
        <dbReference type="EMBL" id="PRQ22695.1"/>
    </source>
</evidence>
<name>A0A2P6PL87_ROSCH</name>
<feature type="region of interest" description="Disordered" evidence="1">
    <location>
        <begin position="1"/>
        <end position="40"/>
    </location>
</feature>
<sequence>MDPIPIKTEEDHCYPPPPASSRRRSRTSKSRSLAVGRTSKDPARSIAGILDLGFLRSSFSKSNRASIPPRMESVPLLLSKPRARLLISIRAAADAARLSSSFWGASGLDFD</sequence>